<dbReference type="FunCoup" id="Q19309">
    <property type="interactions" value="173"/>
</dbReference>
<dbReference type="Reactome" id="R-CEL-9037629">
    <property type="pathway name" value="Lewis blood group biosynthesis"/>
</dbReference>
<dbReference type="OrthoDB" id="5906500at2759"/>
<dbReference type="Reactome" id="R-CEL-975578">
    <property type="pathway name" value="Reactions specific to the complex N-glycan synthesis pathway"/>
</dbReference>
<dbReference type="HOGENOM" id="CLU_507386_0_0_1"/>
<dbReference type="eggNOG" id="ENOG502THGT">
    <property type="taxonomic scope" value="Eukaryota"/>
</dbReference>
<dbReference type="Bgee" id="WBGene00017343">
    <property type="expression patterns" value="Expressed in embryo and 1 other cell type or tissue"/>
</dbReference>
<keyword evidence="1" id="KW-0067">ATP-binding</keyword>
<dbReference type="AGR" id="WB:WBGene00017343"/>
<dbReference type="PaxDb" id="6239-F10E7.1"/>
<keyword evidence="1" id="KW-0347">Helicase</keyword>
<evidence type="ECO:0000313" key="1">
    <source>
        <dbReference type="EMBL" id="CCD69163.1"/>
    </source>
</evidence>
<dbReference type="CTD" id="174172"/>
<dbReference type="AlphaFoldDB" id="Q19309"/>
<dbReference type="PIR" id="T34216">
    <property type="entry name" value="T34216"/>
</dbReference>
<dbReference type="STRING" id="6239.F10E7.1.1"/>
<dbReference type="GO" id="GO:0046920">
    <property type="term" value="F:alpha-(1-&gt;3)-fucosyltransferase activity"/>
    <property type="evidence" value="ECO:0000318"/>
    <property type="project" value="GO_Central"/>
</dbReference>
<dbReference type="Proteomes" id="UP000001940">
    <property type="component" value="Chromosome II"/>
</dbReference>
<keyword evidence="1" id="KW-0547">Nucleotide-binding</keyword>
<evidence type="ECO:0000313" key="2">
    <source>
        <dbReference type="Proteomes" id="UP000001940"/>
    </source>
</evidence>
<accession>Q19309</accession>
<dbReference type="OMA" id="EICKESC"/>
<dbReference type="InParanoid" id="Q19309"/>
<dbReference type="RefSeq" id="NP_495477.2">
    <property type="nucleotide sequence ID" value="NM_063076.2"/>
</dbReference>
<dbReference type="UCSC" id="F10E7.1">
    <property type="organism name" value="c. elegans"/>
</dbReference>
<keyword evidence="2" id="KW-1185">Reference proteome</keyword>
<sequence>MYIWSIITKQRSDCGNNDQLSNSCLRDCTYVTALTFFTGFAMYLNNFDPINAVFDNEIILDKILNNVSKYVFPLIPLRLIKKSFNEAVLHKIRKDHREVVLHTAYHCDVADEYTEYMGTDYECRYCYIYLNYQKVTSNKMSSFFRFLKDTVAVKIVKLILEPARGFPFSHFCLNNDLLFHNIIMNDLIGNNYKSILHFEGMIDICLHGCFDCMRIMLNCEVYGPAQINVIRRKEPKHFKELELPEVMADLPDDPPNMEFKVGIENWEMESIKKTKISCDKLILRLSHSAVPNPRIWYYKYITREVIDIIISNWKVKTVKLIITINNMEEFITIPEQFHLFTKERLGDPISTHPISKNSLEKVELDLRFGVNTLVKMFHRSAEILPTDNIIENVRRIFPTKNMIITLPNSFSPLPVEHHCRFVMMFLRMGFPKGQRNFNVTWRLFIHEPIYGTSPGFKYRNMVIPAFNYKPKPWEYESSLQNNHLYFEKTVKLQDEQEFSFFKEVKIWKGNKFCVRNAYTNCNVDIDLYFESNLLKKVLNTLNKIESQSIN</sequence>
<dbReference type="GeneID" id="174172"/>
<evidence type="ECO:0000313" key="3">
    <source>
        <dbReference type="WormBase" id="F10E7.1"/>
    </source>
</evidence>
<dbReference type="InterPro" id="IPR009497">
    <property type="entry name" value="Regulator_protein_PHA-1"/>
</dbReference>
<dbReference type="Pfam" id="PF06542">
    <property type="entry name" value="PHA-1"/>
    <property type="match status" value="1"/>
</dbReference>
<protein>
    <submittedName>
        <fullName evidence="1">ATP-dependent DNA helicase</fullName>
    </submittedName>
</protein>
<dbReference type="PhylomeDB" id="Q19309"/>
<dbReference type="GO" id="GO:0004386">
    <property type="term" value="F:helicase activity"/>
    <property type="evidence" value="ECO:0007669"/>
    <property type="project" value="UniProtKB-KW"/>
</dbReference>
<dbReference type="EMBL" id="BX284602">
    <property type="protein sequence ID" value="CCD69163.1"/>
    <property type="molecule type" value="Genomic_DNA"/>
</dbReference>
<dbReference type="KEGG" id="cel:CELE_F10E7.1"/>
<reference evidence="1 2" key="1">
    <citation type="journal article" date="1998" name="Science">
        <title>Genome sequence of the nematode C. elegans: a platform for investigating biology.</title>
        <authorList>
            <consortium name="The C. elegans sequencing consortium"/>
            <person name="Sulson J.E."/>
            <person name="Waterston R."/>
        </authorList>
    </citation>
    <scope>NUCLEOTIDE SEQUENCE [LARGE SCALE GENOMIC DNA]</scope>
    <source>
        <strain evidence="1 2">Bristol N2</strain>
    </source>
</reference>
<dbReference type="WormBase" id="F10E7.1">
    <property type="protein sequence ID" value="CE39350"/>
    <property type="gene ID" value="WBGene00017343"/>
</dbReference>
<name>Q19309_CAEEL</name>
<gene>
    <name evidence="1" type="ORF">CELE_F10E7.1</name>
    <name evidence="1 3" type="ORF">F10E7.1</name>
</gene>
<proteinExistence type="predicted"/>
<keyword evidence="1" id="KW-0378">Hydrolase</keyword>
<organism evidence="1 2">
    <name type="scientific">Caenorhabditis elegans</name>
    <dbReference type="NCBI Taxonomy" id="6239"/>
    <lineage>
        <taxon>Eukaryota</taxon>
        <taxon>Metazoa</taxon>
        <taxon>Ecdysozoa</taxon>
        <taxon>Nematoda</taxon>
        <taxon>Chromadorea</taxon>
        <taxon>Rhabditida</taxon>
        <taxon>Rhabditina</taxon>
        <taxon>Rhabditomorpha</taxon>
        <taxon>Rhabditoidea</taxon>
        <taxon>Rhabditidae</taxon>
        <taxon>Peloderinae</taxon>
        <taxon>Caenorhabditis</taxon>
    </lineage>
</organism>